<evidence type="ECO:0000313" key="4">
    <source>
        <dbReference type="EMBL" id="KAJ3183853.1"/>
    </source>
</evidence>
<keyword evidence="2" id="KW-0472">Membrane</keyword>
<dbReference type="InterPro" id="IPR051482">
    <property type="entry name" value="Cholesterol_transport"/>
</dbReference>
<protein>
    <recommendedName>
        <fullName evidence="3">GRAM domain-containing protein</fullName>
    </recommendedName>
</protein>
<comment type="caution">
    <text evidence="4">The sequence shown here is derived from an EMBL/GenBank/DDBJ whole genome shotgun (WGS) entry which is preliminary data.</text>
</comment>
<feature type="region of interest" description="Disordered" evidence="1">
    <location>
        <begin position="88"/>
        <end position="138"/>
    </location>
</feature>
<dbReference type="CDD" id="cd13220">
    <property type="entry name" value="PH-GRAM_GRAMDC"/>
    <property type="match status" value="1"/>
</dbReference>
<evidence type="ECO:0000256" key="1">
    <source>
        <dbReference type="SAM" id="MobiDB-lite"/>
    </source>
</evidence>
<dbReference type="PANTHER" id="PTHR23319">
    <property type="entry name" value="GRAM DOMAIN CONTAINING 1B, ISOFORM E"/>
    <property type="match status" value="1"/>
</dbReference>
<dbReference type="SMART" id="SM00568">
    <property type="entry name" value="GRAM"/>
    <property type="match status" value="1"/>
</dbReference>
<dbReference type="EMBL" id="JADGJQ010000005">
    <property type="protein sequence ID" value="KAJ3183853.1"/>
    <property type="molecule type" value="Genomic_DNA"/>
</dbReference>
<dbReference type="GO" id="GO:0120015">
    <property type="term" value="F:sterol transfer activity"/>
    <property type="evidence" value="ECO:0007669"/>
    <property type="project" value="TreeGrafter"/>
</dbReference>
<evidence type="ECO:0000256" key="2">
    <source>
        <dbReference type="SAM" id="Phobius"/>
    </source>
</evidence>
<reference evidence="4" key="1">
    <citation type="submission" date="2020-05" db="EMBL/GenBank/DDBJ databases">
        <title>Phylogenomic resolution of chytrid fungi.</title>
        <authorList>
            <person name="Stajich J.E."/>
            <person name="Amses K."/>
            <person name="Simmons R."/>
            <person name="Seto K."/>
            <person name="Myers J."/>
            <person name="Bonds A."/>
            <person name="Quandt C.A."/>
            <person name="Barry K."/>
            <person name="Liu P."/>
            <person name="Grigoriev I."/>
            <person name="Longcore J.E."/>
            <person name="James T.Y."/>
        </authorList>
    </citation>
    <scope>NUCLEOTIDE SEQUENCE</scope>
    <source>
        <strain evidence="4">JEL0379</strain>
    </source>
</reference>
<dbReference type="Proteomes" id="UP001212152">
    <property type="component" value="Unassembled WGS sequence"/>
</dbReference>
<dbReference type="GO" id="GO:0140268">
    <property type="term" value="C:endoplasmic reticulum-plasma membrane contact site"/>
    <property type="evidence" value="ECO:0007669"/>
    <property type="project" value="TreeGrafter"/>
</dbReference>
<dbReference type="Gene3D" id="2.30.29.30">
    <property type="entry name" value="Pleckstrin-homology domain (PH domain)/Phosphotyrosine-binding domain (PTB)"/>
    <property type="match status" value="1"/>
</dbReference>
<dbReference type="AlphaFoldDB" id="A0AAD5TQ68"/>
<dbReference type="Pfam" id="PF02893">
    <property type="entry name" value="GRAM"/>
    <property type="match status" value="1"/>
</dbReference>
<dbReference type="InterPro" id="IPR004182">
    <property type="entry name" value="GRAM"/>
</dbReference>
<feature type="transmembrane region" description="Helical" evidence="2">
    <location>
        <begin position="304"/>
        <end position="323"/>
    </location>
</feature>
<proteinExistence type="predicted"/>
<evidence type="ECO:0000259" key="3">
    <source>
        <dbReference type="SMART" id="SM00568"/>
    </source>
</evidence>
<accession>A0AAD5TQ68</accession>
<name>A0AAD5TQ68_9FUNG</name>
<dbReference type="GO" id="GO:0032366">
    <property type="term" value="P:intracellular sterol transport"/>
    <property type="evidence" value="ECO:0007669"/>
    <property type="project" value="TreeGrafter"/>
</dbReference>
<keyword evidence="2" id="KW-0812">Transmembrane</keyword>
<keyword evidence="5" id="KW-1185">Reference proteome</keyword>
<dbReference type="PANTHER" id="PTHR23319:SF4">
    <property type="entry name" value="GRAM DOMAIN CONTAINING 1B, ISOFORM E"/>
    <property type="match status" value="1"/>
</dbReference>
<gene>
    <name evidence="4" type="ORF">HDU87_005969</name>
</gene>
<dbReference type="GO" id="GO:0032934">
    <property type="term" value="F:sterol binding"/>
    <property type="evidence" value="ECO:0007669"/>
    <property type="project" value="TreeGrafter"/>
</dbReference>
<evidence type="ECO:0000313" key="5">
    <source>
        <dbReference type="Proteomes" id="UP001212152"/>
    </source>
</evidence>
<organism evidence="4 5">
    <name type="scientific">Geranomyces variabilis</name>
    <dbReference type="NCBI Taxonomy" id="109894"/>
    <lineage>
        <taxon>Eukaryota</taxon>
        <taxon>Fungi</taxon>
        <taxon>Fungi incertae sedis</taxon>
        <taxon>Chytridiomycota</taxon>
        <taxon>Chytridiomycota incertae sedis</taxon>
        <taxon>Chytridiomycetes</taxon>
        <taxon>Spizellomycetales</taxon>
        <taxon>Powellomycetaceae</taxon>
        <taxon>Geranomyces</taxon>
    </lineage>
</organism>
<sequence>MDTTGITLDSTQPILSQHHTVSGEETLLLHTQTKSPTQQSFVAVPFKQPNSDSATSDVAMQFHRGSPPTTCGLGSILSASLQSGKRLVQSHTRDFSHASSRFGDKDTSSSSETDSDDAAGDQGSGAHRYRRRKSSRTLARVSRALSPYVSLPRAAKSSDRADAGAVSTGSSADEAIAAAAAASTLAVPPPPESALAAEPGGGGVGGIFGVRDAIRRKLSLRRDRTSSMGESWNSESDSASFAEAGSTEDIAHLMEFSEKTNKDVHKLFPELTALDVHVDDFACAVQKEILIQGRLYLTNRHICFGANIFGYVTSIVVPFSHIAKIEKKTFLMIPSAIKITTKDQMEYLFASFVLRDQAFLKMVALLHASRKAESEHTLLAEIEAEVAESAAAAAAAGAAAAAAIDSALLQTTGSDSLHSPWENFVLRNPRGLLVAITALLVIALLATLSSGAMAWQILRAVSALDETVWTLVPRQFESR</sequence>
<dbReference type="GO" id="GO:0005886">
    <property type="term" value="C:plasma membrane"/>
    <property type="evidence" value="ECO:0007669"/>
    <property type="project" value="TreeGrafter"/>
</dbReference>
<dbReference type="GO" id="GO:0005789">
    <property type="term" value="C:endoplasmic reticulum membrane"/>
    <property type="evidence" value="ECO:0007669"/>
    <property type="project" value="TreeGrafter"/>
</dbReference>
<keyword evidence="2" id="KW-1133">Transmembrane helix</keyword>
<dbReference type="InterPro" id="IPR011993">
    <property type="entry name" value="PH-like_dom_sf"/>
</dbReference>
<feature type="compositionally biased region" description="Basic and acidic residues" evidence="1">
    <location>
        <begin position="91"/>
        <end position="107"/>
    </location>
</feature>
<feature type="transmembrane region" description="Helical" evidence="2">
    <location>
        <begin position="432"/>
        <end position="458"/>
    </location>
</feature>
<feature type="domain" description="GRAM" evidence="3">
    <location>
        <begin position="262"/>
        <end position="329"/>
    </location>
</feature>